<keyword evidence="2" id="KW-1185">Reference proteome</keyword>
<dbReference type="Proteomes" id="UP001226720">
    <property type="component" value="Unassembled WGS sequence"/>
</dbReference>
<proteinExistence type="predicted"/>
<sequence length="52" mass="5761">MKLEMIVVWVITVIGDNGVRTTLDVCFSTFDEAASYAEKAQFSSFTIKVAAR</sequence>
<name>A0ABU0JXD3_9BACL</name>
<dbReference type="GeneID" id="301327405"/>
<comment type="caution">
    <text evidence="1">The sequence shown here is derived from an EMBL/GenBank/DDBJ whole genome shotgun (WGS) entry which is preliminary data.</text>
</comment>
<organism evidence="1 2">
    <name type="scientific">Guptibacillus hwajinpoensis</name>
    <dbReference type="NCBI Taxonomy" id="208199"/>
    <lineage>
        <taxon>Bacteria</taxon>
        <taxon>Bacillati</taxon>
        <taxon>Bacillota</taxon>
        <taxon>Bacilli</taxon>
        <taxon>Bacillales</taxon>
        <taxon>Guptibacillaceae</taxon>
        <taxon>Guptibacillus</taxon>
    </lineage>
</organism>
<gene>
    <name evidence="1" type="ORF">QO000_000073</name>
</gene>
<dbReference type="EMBL" id="JAUSWM010000001">
    <property type="protein sequence ID" value="MDQ0481120.1"/>
    <property type="molecule type" value="Genomic_DNA"/>
</dbReference>
<accession>A0ABU0JXD3</accession>
<protein>
    <submittedName>
        <fullName evidence="1">Uncharacterized protein</fullName>
    </submittedName>
</protein>
<dbReference type="RefSeq" id="WP_301551858.1">
    <property type="nucleotide sequence ID" value="NZ_JAQRMZ010000005.1"/>
</dbReference>
<reference evidence="1" key="1">
    <citation type="submission" date="2023-07" db="EMBL/GenBank/DDBJ databases">
        <title>Genomic Encyclopedia of Type Strains, Phase IV (KMG-IV): sequencing the most valuable type-strain genomes for metagenomic binning, comparative biology and taxonomic classification.</title>
        <authorList>
            <person name="Goeker M."/>
        </authorList>
    </citation>
    <scope>NUCLEOTIDE SEQUENCE [LARGE SCALE GENOMIC DNA]</scope>
    <source>
        <strain evidence="1">JSM 076093</strain>
    </source>
</reference>
<evidence type="ECO:0000313" key="1">
    <source>
        <dbReference type="EMBL" id="MDQ0481120.1"/>
    </source>
</evidence>
<evidence type="ECO:0000313" key="2">
    <source>
        <dbReference type="Proteomes" id="UP001226720"/>
    </source>
</evidence>